<dbReference type="KEGG" id="hni:W911_11575"/>
<dbReference type="STRING" id="1029756.W911_11575"/>
<protein>
    <submittedName>
        <fullName evidence="3">Thiosulfate-binding protein SoxY</fullName>
    </submittedName>
</protein>
<feature type="region of interest" description="Disordered" evidence="1">
    <location>
        <begin position="1"/>
        <end position="27"/>
    </location>
</feature>
<dbReference type="HOGENOM" id="CLU_118521_1_1_5"/>
<evidence type="ECO:0000256" key="1">
    <source>
        <dbReference type="SAM" id="MobiDB-lite"/>
    </source>
</evidence>
<organism evidence="3 4">
    <name type="scientific">Hyphomicrobium nitrativorans NL23</name>
    <dbReference type="NCBI Taxonomy" id="1029756"/>
    <lineage>
        <taxon>Bacteria</taxon>
        <taxon>Pseudomonadati</taxon>
        <taxon>Pseudomonadota</taxon>
        <taxon>Alphaproteobacteria</taxon>
        <taxon>Hyphomicrobiales</taxon>
        <taxon>Hyphomicrobiaceae</taxon>
        <taxon>Hyphomicrobium</taxon>
    </lineage>
</organism>
<feature type="domain" description="Ig-like SoxY" evidence="2">
    <location>
        <begin position="87"/>
        <end position="196"/>
    </location>
</feature>
<gene>
    <name evidence="3" type="ORF">W911_11575</name>
</gene>
<dbReference type="InterPro" id="IPR038162">
    <property type="entry name" value="SoxY_sf"/>
</dbReference>
<accession>V5SG23</accession>
<reference evidence="3 4" key="1">
    <citation type="journal article" date="2014" name="Genome Announc.">
        <title>Complete Genome Sequence of Hyphomicrobium nitrativorans Strain NL23, a Denitrifying Bacterium Isolated from Biofilm of a Methanol-Fed Denitrification System Treating Seawater at the Montreal Biodome.</title>
        <authorList>
            <person name="Martineau C."/>
            <person name="Villeneuve C."/>
            <person name="Mauffrey F."/>
            <person name="Villemur R."/>
        </authorList>
    </citation>
    <scope>NUCLEOTIDE SEQUENCE [LARGE SCALE GENOMIC DNA]</scope>
    <source>
        <strain evidence="3">NL23</strain>
    </source>
</reference>
<dbReference type="PATRIC" id="fig|1029756.8.peg.2402"/>
<proteinExistence type="predicted"/>
<dbReference type="Gene3D" id="2.60.40.2470">
    <property type="entry name" value="SoxY domain"/>
    <property type="match status" value="1"/>
</dbReference>
<dbReference type="AlphaFoldDB" id="V5SG23"/>
<dbReference type="PROSITE" id="PS51318">
    <property type="entry name" value="TAT"/>
    <property type="match status" value="1"/>
</dbReference>
<dbReference type="InterPro" id="IPR016568">
    <property type="entry name" value="Sulphur_oxidation_SoxY"/>
</dbReference>
<keyword evidence="4" id="KW-1185">Reference proteome</keyword>
<evidence type="ECO:0000313" key="4">
    <source>
        <dbReference type="Proteomes" id="UP000018542"/>
    </source>
</evidence>
<dbReference type="PIRSF" id="PIRSF010312">
    <property type="entry name" value="Sulphur_oxidation_SoxY"/>
    <property type="match status" value="1"/>
</dbReference>
<dbReference type="InterPro" id="IPR032711">
    <property type="entry name" value="SoxY"/>
</dbReference>
<dbReference type="Proteomes" id="UP000018542">
    <property type="component" value="Chromosome"/>
</dbReference>
<dbReference type="EMBL" id="CP006912">
    <property type="protein sequence ID" value="AHB48899.1"/>
    <property type="molecule type" value="Genomic_DNA"/>
</dbReference>
<name>V5SG23_9HYPH</name>
<evidence type="ECO:0000313" key="3">
    <source>
        <dbReference type="EMBL" id="AHB48899.1"/>
    </source>
</evidence>
<sequence>MPKSTMTARLGPADRSEKPIVTSATRQPPQHIDRRALLVTGAAAAVTGALASSDACAGGVVSDRAAAALADPAPLIPTAQFEKAFGEIIGNATLVEDGALTLELPEEAENGTIVPYRIGVESPMTAEDYVTQIHLFSTQNPQARVATFHFTPLSGQAAVQGRMRLAKTQEVIAVAVTSANTHLVARQVVHVGIGGCGEG</sequence>
<evidence type="ECO:0000259" key="2">
    <source>
        <dbReference type="Pfam" id="PF13501"/>
    </source>
</evidence>
<dbReference type="Pfam" id="PF13501">
    <property type="entry name" value="SoxY"/>
    <property type="match status" value="1"/>
</dbReference>
<dbReference type="InterPro" id="IPR006311">
    <property type="entry name" value="TAT_signal"/>
</dbReference>